<accession>A0A4Q7Y5U6</accession>
<feature type="binding site" evidence="7">
    <location>
        <position position="171"/>
    </location>
    <ligand>
        <name>[4Fe-4S] cluster</name>
        <dbReference type="ChEBI" id="CHEBI:49883"/>
        <label>3</label>
    </ligand>
</feature>
<keyword evidence="3 7" id="KW-0479">Metal-binding</keyword>
<dbReference type="GO" id="GO:0051539">
    <property type="term" value="F:4 iron, 4 sulfur cluster binding"/>
    <property type="evidence" value="ECO:0007669"/>
    <property type="project" value="UniProtKB-KW"/>
</dbReference>
<feature type="binding site" evidence="7">
    <location>
        <position position="56"/>
    </location>
    <ligand>
        <name>[4Fe-4S] cluster</name>
        <dbReference type="ChEBI" id="CHEBI:49883"/>
        <label>1</label>
    </ligand>
</feature>
<name>A0A4Q7Y5U6_9ACTN</name>
<evidence type="ECO:0000256" key="2">
    <source>
        <dbReference type="ARBA" id="ARBA00022485"/>
    </source>
</evidence>
<feature type="domain" description="4Fe-4S ferredoxin-type" evidence="10">
    <location>
        <begin position="191"/>
        <end position="220"/>
    </location>
</feature>
<dbReference type="GO" id="GO:0015944">
    <property type="term" value="P:formate oxidation"/>
    <property type="evidence" value="ECO:0007669"/>
    <property type="project" value="InterPro"/>
</dbReference>
<dbReference type="Pfam" id="PF13247">
    <property type="entry name" value="Fer4_11"/>
    <property type="match status" value="1"/>
</dbReference>
<dbReference type="PROSITE" id="PS51379">
    <property type="entry name" value="4FE4S_FER_2"/>
    <property type="match status" value="3"/>
</dbReference>
<feature type="domain" description="4Fe-4S ferredoxin-type" evidence="10">
    <location>
        <begin position="159"/>
        <end position="190"/>
    </location>
</feature>
<keyword evidence="2 7" id="KW-0004">4Fe-4S</keyword>
<feature type="binding site" evidence="7">
    <location>
        <position position="242"/>
    </location>
    <ligand>
        <name>[4Fe-4S] cluster</name>
        <dbReference type="ChEBI" id="CHEBI:49883"/>
        <label>2</label>
    </ligand>
</feature>
<feature type="binding site" evidence="7">
    <location>
        <position position="176"/>
    </location>
    <ligand>
        <name>[4Fe-4S] cluster</name>
        <dbReference type="ChEBI" id="CHEBI:49883"/>
        <label>3</label>
    </ligand>
</feature>
<dbReference type="InterPro" id="IPR051555">
    <property type="entry name" value="FDH_Electron_Transfer_Unit"/>
</dbReference>
<evidence type="ECO:0000256" key="6">
    <source>
        <dbReference type="ARBA" id="ARBA00023014"/>
    </source>
</evidence>
<keyword evidence="9" id="KW-0472">Membrane</keyword>
<dbReference type="OrthoDB" id="9779457at2"/>
<reference evidence="11 12" key="1">
    <citation type="submission" date="2019-02" db="EMBL/GenBank/DDBJ databases">
        <title>Sequencing the genomes of 1000 actinobacteria strains.</title>
        <authorList>
            <person name="Klenk H.-P."/>
        </authorList>
    </citation>
    <scope>NUCLEOTIDE SEQUENCE [LARGE SCALE GENOMIC DNA]</scope>
    <source>
        <strain evidence="11 12">DSM 44509</strain>
    </source>
</reference>
<feature type="region of interest" description="Disordered" evidence="8">
    <location>
        <begin position="110"/>
        <end position="155"/>
    </location>
</feature>
<keyword evidence="6 7" id="KW-0411">Iron-sulfur</keyword>
<evidence type="ECO:0000256" key="8">
    <source>
        <dbReference type="SAM" id="MobiDB-lite"/>
    </source>
</evidence>
<sequence>MTAISSASAAFRGQDRGNRLFGPVPDVTGDRGYADDHPARVGFFTDTSVCIGCKACEVACKEWNLLPMDDAEGTVDALGLTGASYDNTGMLGANSWRHVAFVEQSRAVDLPMPTVGPPGAADGQRPLEDPPVVHPQVPASATTAEQSAPSQTASGDREIRWLMSSDVCKHCTHAACLDVCPTGSLFRTEFGTVVVQEDICNGCGYCVPACPYGVIDQRQDDGRVFKCTLCYDRLTDGLQPACASACPTESIQFGDLDALQARADQRLAALQEKGVEGARLYGRDETDGVGGAGAFFLLLDEPEVYGLPPDPVVTTRDLPAMWRSVGAGAAMVLGLIASAFVGRRR</sequence>
<evidence type="ECO:0000256" key="4">
    <source>
        <dbReference type="ARBA" id="ARBA00022737"/>
    </source>
</evidence>
<dbReference type="SUPFAM" id="SSF54862">
    <property type="entry name" value="4Fe-4S ferredoxins"/>
    <property type="match status" value="1"/>
</dbReference>
<keyword evidence="12" id="KW-1185">Reference proteome</keyword>
<comment type="subcellular location">
    <subcellularLocation>
        <location evidence="1">Cell envelope</location>
    </subcellularLocation>
</comment>
<keyword evidence="9" id="KW-1133">Transmembrane helix</keyword>
<dbReference type="Proteomes" id="UP000292507">
    <property type="component" value="Unassembled WGS sequence"/>
</dbReference>
<dbReference type="AlphaFoldDB" id="A0A4Q7Y5U6"/>
<feature type="binding site" evidence="7">
    <location>
        <position position="230"/>
    </location>
    <ligand>
        <name>[4Fe-4S] cluster</name>
        <dbReference type="ChEBI" id="CHEBI:49883"/>
        <label>2</label>
    </ligand>
</feature>
<feature type="binding site" evidence="7">
    <location>
        <position position="206"/>
    </location>
    <ligand>
        <name>[4Fe-4S] cluster</name>
        <dbReference type="ChEBI" id="CHEBI:49883"/>
        <label>4</label>
    </ligand>
</feature>
<dbReference type="Gene3D" id="3.30.70.20">
    <property type="match status" value="2"/>
</dbReference>
<feature type="compositionally biased region" description="Polar residues" evidence="8">
    <location>
        <begin position="139"/>
        <end position="154"/>
    </location>
</feature>
<feature type="binding site" evidence="7">
    <location>
        <position position="180"/>
    </location>
    <ligand>
        <name>[4Fe-4S] cluster</name>
        <dbReference type="ChEBI" id="CHEBI:49883"/>
        <label>4</label>
    </ligand>
</feature>
<dbReference type="InterPro" id="IPR014603">
    <property type="entry name" value="Formate_DH_Fe-S_su"/>
</dbReference>
<dbReference type="Pfam" id="PF12800">
    <property type="entry name" value="Fer4_4"/>
    <property type="match status" value="1"/>
</dbReference>
<feature type="domain" description="4Fe-4S ferredoxin-type" evidence="10">
    <location>
        <begin position="41"/>
        <end position="71"/>
    </location>
</feature>
<dbReference type="InterPro" id="IPR017896">
    <property type="entry name" value="4Fe4S_Fe-S-bd"/>
</dbReference>
<dbReference type="GO" id="GO:0030313">
    <property type="term" value="C:cell envelope"/>
    <property type="evidence" value="ECO:0007669"/>
    <property type="project" value="UniProtKB-SubCell"/>
</dbReference>
<evidence type="ECO:0000256" key="3">
    <source>
        <dbReference type="ARBA" id="ARBA00022723"/>
    </source>
</evidence>
<dbReference type="GO" id="GO:0045333">
    <property type="term" value="P:cellular respiration"/>
    <property type="evidence" value="ECO:0007669"/>
    <property type="project" value="InterPro"/>
</dbReference>
<evidence type="ECO:0000313" key="12">
    <source>
        <dbReference type="Proteomes" id="UP000292507"/>
    </source>
</evidence>
<keyword evidence="4" id="KW-0677">Repeat</keyword>
<feature type="transmembrane region" description="Helical" evidence="9">
    <location>
        <begin position="320"/>
        <end position="341"/>
    </location>
</feature>
<evidence type="ECO:0000256" key="9">
    <source>
        <dbReference type="SAM" id="Phobius"/>
    </source>
</evidence>
<feature type="binding site" evidence="7">
    <location>
        <position position="60"/>
    </location>
    <ligand>
        <name>[4Fe-4S] cluster</name>
        <dbReference type="ChEBI" id="CHEBI:49883"/>
        <label>2</label>
    </ligand>
</feature>
<feature type="binding site" evidence="7">
    <location>
        <position position="200"/>
    </location>
    <ligand>
        <name>[4Fe-4S] cluster</name>
        <dbReference type="ChEBI" id="CHEBI:49883"/>
        <label>4</label>
    </ligand>
</feature>
<protein>
    <submittedName>
        <fullName evidence="11">Formate dehydrogenase beta subunit</fullName>
    </submittedName>
</protein>
<keyword evidence="9" id="KW-0812">Transmembrane</keyword>
<comment type="caution">
    <text evidence="11">The sequence shown here is derived from an EMBL/GenBank/DDBJ whole genome shotgun (WGS) entry which is preliminary data.</text>
</comment>
<evidence type="ECO:0000313" key="11">
    <source>
        <dbReference type="EMBL" id="RZU32018.1"/>
    </source>
</evidence>
<evidence type="ECO:0000256" key="1">
    <source>
        <dbReference type="ARBA" id="ARBA00004196"/>
    </source>
</evidence>
<dbReference type="EMBL" id="SHKV01000001">
    <property type="protein sequence ID" value="RZU32018.1"/>
    <property type="molecule type" value="Genomic_DNA"/>
</dbReference>
<dbReference type="RefSeq" id="WP_104529310.1">
    <property type="nucleotide sequence ID" value="NZ_POQT01000025.1"/>
</dbReference>
<feature type="binding site" evidence="7">
    <location>
        <position position="246"/>
    </location>
    <ligand>
        <name>[4Fe-4S] cluster</name>
        <dbReference type="ChEBI" id="CHEBI:49883"/>
        <label>1</label>
    </ligand>
</feature>
<dbReference type="InterPro" id="IPR017900">
    <property type="entry name" value="4Fe4S_Fe_S_CS"/>
</dbReference>
<dbReference type="CDD" id="cd10560">
    <property type="entry name" value="FDH-O_like"/>
    <property type="match status" value="1"/>
</dbReference>
<feature type="binding site" evidence="7">
    <location>
        <position position="50"/>
    </location>
    <ligand>
        <name>[4Fe-4S] cluster</name>
        <dbReference type="ChEBI" id="CHEBI:49883"/>
        <label>1</label>
    </ligand>
</feature>
<dbReference type="PANTHER" id="PTHR43545:SF6">
    <property type="entry name" value="FORMATE DEHYDROGENASE, NITRATE-INDUCIBLE, IRON-SULFUR SUBUNIT"/>
    <property type="match status" value="1"/>
</dbReference>
<feature type="binding site" evidence="7">
    <location>
        <position position="210"/>
    </location>
    <ligand>
        <name>[4Fe-4S] cluster</name>
        <dbReference type="ChEBI" id="CHEBI:49883"/>
        <label>3</label>
    </ligand>
</feature>
<proteinExistence type="predicted"/>
<feature type="binding site" evidence="7">
    <location>
        <position position="53"/>
    </location>
    <ligand>
        <name>[4Fe-4S] cluster</name>
        <dbReference type="ChEBI" id="CHEBI:49883"/>
        <label>1</label>
    </ligand>
</feature>
<organism evidence="11 12">
    <name type="scientific">Blastococcus saxobsidens</name>
    <dbReference type="NCBI Taxonomy" id="138336"/>
    <lineage>
        <taxon>Bacteria</taxon>
        <taxon>Bacillati</taxon>
        <taxon>Actinomycetota</taxon>
        <taxon>Actinomycetes</taxon>
        <taxon>Geodermatophilales</taxon>
        <taxon>Geodermatophilaceae</taxon>
        <taxon>Blastococcus</taxon>
    </lineage>
</organism>
<dbReference type="PIRSF" id="PIRSF036298">
    <property type="entry name" value="FDH_4Fe4S"/>
    <property type="match status" value="1"/>
</dbReference>
<keyword evidence="5 7" id="KW-0408">Iron</keyword>
<dbReference type="GO" id="GO:0046872">
    <property type="term" value="F:metal ion binding"/>
    <property type="evidence" value="ECO:0007669"/>
    <property type="project" value="UniProtKB-KW"/>
</dbReference>
<dbReference type="PROSITE" id="PS00198">
    <property type="entry name" value="4FE4S_FER_1"/>
    <property type="match status" value="1"/>
</dbReference>
<feature type="binding site" evidence="7">
    <location>
        <position position="203"/>
    </location>
    <ligand>
        <name>[4Fe-4S] cluster</name>
        <dbReference type="ChEBI" id="CHEBI:49883"/>
        <label>4</label>
    </ligand>
</feature>
<evidence type="ECO:0000256" key="7">
    <source>
        <dbReference type="PIRSR" id="PIRSR036298-50"/>
    </source>
</evidence>
<feature type="binding site" evidence="7">
    <location>
        <position position="227"/>
    </location>
    <ligand>
        <name>[4Fe-4S] cluster</name>
        <dbReference type="ChEBI" id="CHEBI:49883"/>
        <label>2</label>
    </ligand>
</feature>
<evidence type="ECO:0000259" key="10">
    <source>
        <dbReference type="PROSITE" id="PS51379"/>
    </source>
</evidence>
<evidence type="ECO:0000256" key="5">
    <source>
        <dbReference type="ARBA" id="ARBA00023004"/>
    </source>
</evidence>
<gene>
    <name evidence="11" type="ORF">BKA19_1704</name>
</gene>
<feature type="binding site" evidence="7">
    <location>
        <position position="168"/>
    </location>
    <ligand>
        <name>[4Fe-4S] cluster</name>
        <dbReference type="ChEBI" id="CHEBI:49883"/>
        <label>3</label>
    </ligand>
</feature>
<comment type="cofactor">
    <cofactor evidence="7">
        <name>[4Fe-4S] cluster</name>
        <dbReference type="ChEBI" id="CHEBI:49883"/>
    </cofactor>
    <text evidence="7">Binds 4 [4Fe-4S] clusters per subunit.</text>
</comment>
<dbReference type="PANTHER" id="PTHR43545">
    <property type="entry name" value="FORMATE DEHYDROGENASE, NITRATE-INDUCIBLE, IRON-SULFUR SUBUNIT"/>
    <property type="match status" value="1"/>
</dbReference>